<accession>A0ABN1ZKX5</accession>
<proteinExistence type="predicted"/>
<organism evidence="1 2">
    <name type="scientific">Streptomyces synnematoformans</name>
    <dbReference type="NCBI Taxonomy" id="415721"/>
    <lineage>
        <taxon>Bacteria</taxon>
        <taxon>Bacillati</taxon>
        <taxon>Actinomycetota</taxon>
        <taxon>Actinomycetes</taxon>
        <taxon>Kitasatosporales</taxon>
        <taxon>Streptomycetaceae</taxon>
        <taxon>Streptomyces</taxon>
    </lineage>
</organism>
<sequence>MSGAYVLGADSGLTELREADHLLHALAGELRLPRTAYGCTHLVPGERPRIAVSLALAGATDAAAAWRWLTARGHAVAGLPGGTRHGPGGAAAAAACAAAEHASRSVGRAVLYPGADALTGTMTVGELLAASAIEQIVLLGAPGGPPGEARMVTRGHVRPQWLDGRLVLAVIPAAAETLIPFEAPAPTPCCTGR</sequence>
<evidence type="ECO:0000313" key="1">
    <source>
        <dbReference type="EMBL" id="GAA1500607.1"/>
    </source>
</evidence>
<reference evidence="1 2" key="1">
    <citation type="journal article" date="2019" name="Int. J. Syst. Evol. Microbiol.">
        <title>The Global Catalogue of Microorganisms (GCM) 10K type strain sequencing project: providing services to taxonomists for standard genome sequencing and annotation.</title>
        <authorList>
            <consortium name="The Broad Institute Genomics Platform"/>
            <consortium name="The Broad Institute Genome Sequencing Center for Infectious Disease"/>
            <person name="Wu L."/>
            <person name="Ma J."/>
        </authorList>
    </citation>
    <scope>NUCLEOTIDE SEQUENCE [LARGE SCALE GENOMIC DNA]</scope>
    <source>
        <strain evidence="1 2">JCM 15481</strain>
    </source>
</reference>
<dbReference type="RefSeq" id="WP_344293541.1">
    <property type="nucleotide sequence ID" value="NZ_BAAAPF010000281.1"/>
</dbReference>
<dbReference type="EMBL" id="BAAAPF010000281">
    <property type="protein sequence ID" value="GAA1500607.1"/>
    <property type="molecule type" value="Genomic_DNA"/>
</dbReference>
<evidence type="ECO:0000313" key="2">
    <source>
        <dbReference type="Proteomes" id="UP001500443"/>
    </source>
</evidence>
<name>A0ABN1ZKX5_9ACTN</name>
<keyword evidence="2" id="KW-1185">Reference proteome</keyword>
<gene>
    <name evidence="1" type="ORF">GCM10009802_56170</name>
</gene>
<protein>
    <submittedName>
        <fullName evidence="1">Uncharacterized protein</fullName>
    </submittedName>
</protein>
<comment type="caution">
    <text evidence="1">The sequence shown here is derived from an EMBL/GenBank/DDBJ whole genome shotgun (WGS) entry which is preliminary data.</text>
</comment>
<dbReference type="Proteomes" id="UP001500443">
    <property type="component" value="Unassembled WGS sequence"/>
</dbReference>